<reference evidence="2 3" key="1">
    <citation type="submission" date="2023-06" db="EMBL/GenBank/DDBJ databases">
        <title>Azospirillum isscasensis sp.nov, a bacterium isolated from rhizosphere soil of rice.</title>
        <authorList>
            <person name="Wang H."/>
        </authorList>
    </citation>
    <scope>NUCLEOTIDE SEQUENCE [LARGE SCALE GENOMIC DNA]</scope>
    <source>
        <strain evidence="2 3">C340-1</strain>
    </source>
</reference>
<evidence type="ECO:0000256" key="1">
    <source>
        <dbReference type="SAM" id="MobiDB-lite"/>
    </source>
</evidence>
<dbReference type="EMBL" id="JAUJFI010000097">
    <property type="protein sequence ID" value="MDQ2104661.1"/>
    <property type="molecule type" value="Genomic_DNA"/>
</dbReference>
<accession>A0ABU0WKA9</accession>
<sequence>MTAAITPFPTRSPLPFDPTLPATERHGMLLNALPPPLRSVLETGSTERRPRFSEERFDGMAERWFPPATVTPQDAAMARRALDDMAETVLAPAAPNHLLARILALLSHYPAKSMAPDVEQMIALDWASDLGEYPAWAIDAAARTWRRTRKWRPSIAEMRVICEEICAQERALADRLRAVVKAGEGECQDTRPDGQVRAMAAKSIRRMR</sequence>
<name>A0ABU0WKA9_9PROT</name>
<evidence type="ECO:0000313" key="3">
    <source>
        <dbReference type="Proteomes" id="UP001227317"/>
    </source>
</evidence>
<evidence type="ECO:0000313" key="2">
    <source>
        <dbReference type="EMBL" id="MDQ2104661.1"/>
    </source>
</evidence>
<organism evidence="2 3">
    <name type="scientific">Azospirillum isscasi</name>
    <dbReference type="NCBI Taxonomy" id="3053926"/>
    <lineage>
        <taxon>Bacteria</taxon>
        <taxon>Pseudomonadati</taxon>
        <taxon>Pseudomonadota</taxon>
        <taxon>Alphaproteobacteria</taxon>
        <taxon>Rhodospirillales</taxon>
        <taxon>Azospirillaceae</taxon>
        <taxon>Azospirillum</taxon>
    </lineage>
</organism>
<protein>
    <submittedName>
        <fullName evidence="2">Uncharacterized protein</fullName>
    </submittedName>
</protein>
<dbReference type="RefSeq" id="WP_306708611.1">
    <property type="nucleotide sequence ID" value="NZ_JAUJFI010000097.1"/>
</dbReference>
<keyword evidence="3" id="KW-1185">Reference proteome</keyword>
<gene>
    <name evidence="2" type="ORF">QSG27_18320</name>
</gene>
<comment type="caution">
    <text evidence="2">The sequence shown here is derived from an EMBL/GenBank/DDBJ whole genome shotgun (WGS) entry which is preliminary data.</text>
</comment>
<dbReference type="Proteomes" id="UP001227317">
    <property type="component" value="Unassembled WGS sequence"/>
</dbReference>
<feature type="region of interest" description="Disordered" evidence="1">
    <location>
        <begin position="1"/>
        <end position="21"/>
    </location>
</feature>
<proteinExistence type="predicted"/>